<dbReference type="RefSeq" id="WP_006790165.1">
    <property type="nucleotide sequence ID" value="NZ_JH417588.1"/>
</dbReference>
<dbReference type="AlphaFoldDB" id="G9YHQ5"/>
<dbReference type="PANTHER" id="PTHR43515">
    <property type="entry name" value="THREONINE SYNTHASE-LIKE 1"/>
    <property type="match status" value="1"/>
</dbReference>
<dbReference type="eggNOG" id="COG0498">
    <property type="taxonomic scope" value="Bacteria"/>
</dbReference>
<keyword evidence="9" id="KW-1185">Reference proteome</keyword>
<feature type="domain" description="Tryptophan synthase beta chain-like PALP" evidence="6">
    <location>
        <begin position="101"/>
        <end position="421"/>
    </location>
</feature>
<comment type="cofactor">
    <cofactor evidence="1 5">
        <name>pyridoxal 5'-phosphate</name>
        <dbReference type="ChEBI" id="CHEBI:597326"/>
    </cofactor>
</comment>
<dbReference type="InterPro" id="IPR037158">
    <property type="entry name" value="Thr_synth_N_sf"/>
</dbReference>
<dbReference type="CDD" id="cd01560">
    <property type="entry name" value="Thr-synth_2"/>
    <property type="match status" value="1"/>
</dbReference>
<evidence type="ECO:0000256" key="4">
    <source>
        <dbReference type="NCBIfam" id="TIGR00260"/>
    </source>
</evidence>
<dbReference type="PATRIC" id="fig|861450.3.peg.1107"/>
<evidence type="ECO:0000259" key="6">
    <source>
        <dbReference type="Pfam" id="PF00291"/>
    </source>
</evidence>
<dbReference type="Pfam" id="PF00291">
    <property type="entry name" value="PALP"/>
    <property type="match status" value="1"/>
</dbReference>
<dbReference type="InterPro" id="IPR036052">
    <property type="entry name" value="TrpB-like_PALP_sf"/>
</dbReference>
<dbReference type="InterPro" id="IPR004450">
    <property type="entry name" value="Thr_synthase-like"/>
</dbReference>
<comment type="similarity">
    <text evidence="2">Belongs to the threonine synthase family.</text>
</comment>
<dbReference type="OrthoDB" id="9763107at2"/>
<dbReference type="PANTHER" id="PTHR43515:SF1">
    <property type="entry name" value="THREONINE SYNTHASE-LIKE 1"/>
    <property type="match status" value="1"/>
</dbReference>
<evidence type="ECO:0000256" key="5">
    <source>
        <dbReference type="PIRSR" id="PIRSR604450-51"/>
    </source>
</evidence>
<evidence type="ECO:0000256" key="1">
    <source>
        <dbReference type="ARBA" id="ARBA00001933"/>
    </source>
</evidence>
<evidence type="ECO:0000259" key="7">
    <source>
        <dbReference type="Pfam" id="PF14821"/>
    </source>
</evidence>
<sequence>MQYRSTRSGETVTAAYALLHGLADDGGLYVPESFPVNVLTYEDLEGASYQELAGRVLSHFFTDFTSEDLSAMIAASYNAETFRDERIVPLHSLDTDVSVAELFHGRTLAFKDLALSLFPHLLTAAKKKEREEREILILTATSGDTGKAALEGFKDVAGTDIMVFYPSEGVSPIQKIQMQKQRGENVKVAAIRGNFDDAQAFLKRVFTDKTVNAYANTRGIMFSSANSINIGRLLPQAVYYASTYAALVDNGSINAGECFDIVVPTGNFGNILAAYFAKKMGIPIGQLICASNKNKVLADFFETGTYNMNRPFYTTASPSMDILLSSNFERFLYYLSGCDTDKVAAREKNLLATGTLTISDEEMKEVHETFAGGWIDDAETKHVINHTFNDRMYLLDPHSAVAYGVYLKRRRQGLTSGRHTVIMATAHPYKFPPVICEALAVPAAADPFEDLERLRTLSSIPVPEPLRQLEELPFRFTEVIDKEEMAQSVTAFVDTVSGKKEKRGSI</sequence>
<organism evidence="8 9">
    <name type="scientific">Anaeroglobus geminatus F0357</name>
    <dbReference type="NCBI Taxonomy" id="861450"/>
    <lineage>
        <taxon>Bacteria</taxon>
        <taxon>Bacillati</taxon>
        <taxon>Bacillota</taxon>
        <taxon>Negativicutes</taxon>
        <taxon>Veillonellales</taxon>
        <taxon>Veillonellaceae</taxon>
        <taxon>Anaeroglobus</taxon>
    </lineage>
</organism>
<proteinExistence type="inferred from homology"/>
<dbReference type="InterPro" id="IPR029144">
    <property type="entry name" value="Thr_synth_N"/>
</dbReference>
<dbReference type="HOGENOM" id="CLU_015170_3_1_9"/>
<dbReference type="Gene3D" id="3.40.50.1100">
    <property type="match status" value="2"/>
</dbReference>
<reference evidence="8 9" key="1">
    <citation type="submission" date="2011-08" db="EMBL/GenBank/DDBJ databases">
        <authorList>
            <person name="Weinstock G."/>
            <person name="Sodergren E."/>
            <person name="Clifton S."/>
            <person name="Fulton L."/>
            <person name="Fulton B."/>
            <person name="Courtney L."/>
            <person name="Fronick C."/>
            <person name="Harrison M."/>
            <person name="Strong C."/>
            <person name="Farmer C."/>
            <person name="Delahaunty K."/>
            <person name="Markovic C."/>
            <person name="Hall O."/>
            <person name="Minx P."/>
            <person name="Tomlinson C."/>
            <person name="Mitreva M."/>
            <person name="Hou S."/>
            <person name="Chen J."/>
            <person name="Wollam A."/>
            <person name="Pepin K.H."/>
            <person name="Johnson M."/>
            <person name="Bhonagiri V."/>
            <person name="Zhang X."/>
            <person name="Suruliraj S."/>
            <person name="Warren W."/>
            <person name="Chinwalla A."/>
            <person name="Mardis E.R."/>
            <person name="Wilson R.K."/>
        </authorList>
    </citation>
    <scope>NUCLEOTIDE SEQUENCE [LARGE SCALE GENOMIC DNA]</scope>
    <source>
        <strain evidence="8 9">F0357</strain>
    </source>
</reference>
<keyword evidence="3 5" id="KW-0663">Pyridoxal phosphate</keyword>
<dbReference type="STRING" id="861450.HMPREF0080_01189"/>
<evidence type="ECO:0000313" key="9">
    <source>
        <dbReference type="Proteomes" id="UP000005481"/>
    </source>
</evidence>
<dbReference type="SUPFAM" id="SSF53686">
    <property type="entry name" value="Tryptophan synthase beta subunit-like PLP-dependent enzymes"/>
    <property type="match status" value="1"/>
</dbReference>
<dbReference type="EMBL" id="AGCJ01000044">
    <property type="protein sequence ID" value="EHM40611.1"/>
    <property type="molecule type" value="Genomic_DNA"/>
</dbReference>
<protein>
    <recommendedName>
        <fullName evidence="4">Threonine synthase</fullName>
        <ecNumber evidence="4">4.2.3.1</ecNumber>
    </recommendedName>
</protein>
<dbReference type="InterPro" id="IPR001926">
    <property type="entry name" value="TrpB-like_PALP"/>
</dbReference>
<evidence type="ECO:0000256" key="3">
    <source>
        <dbReference type="ARBA" id="ARBA00022898"/>
    </source>
</evidence>
<feature type="modified residue" description="N6-(pyridoxal phosphate)lysine" evidence="5">
    <location>
        <position position="111"/>
    </location>
</feature>
<dbReference type="GO" id="GO:0004795">
    <property type="term" value="F:threonine synthase activity"/>
    <property type="evidence" value="ECO:0007669"/>
    <property type="project" value="UniProtKB-UniRule"/>
</dbReference>
<comment type="caution">
    <text evidence="8">The sequence shown here is derived from an EMBL/GenBank/DDBJ whole genome shotgun (WGS) entry which is preliminary data.</text>
</comment>
<evidence type="ECO:0000256" key="2">
    <source>
        <dbReference type="ARBA" id="ARBA00005517"/>
    </source>
</evidence>
<dbReference type="GO" id="GO:0009088">
    <property type="term" value="P:threonine biosynthetic process"/>
    <property type="evidence" value="ECO:0007669"/>
    <property type="project" value="UniProtKB-UniRule"/>
</dbReference>
<dbReference type="EC" id="4.2.3.1" evidence="4"/>
<feature type="domain" description="Threonine synthase N-terminal" evidence="7">
    <location>
        <begin position="2"/>
        <end position="77"/>
    </location>
</feature>
<evidence type="ECO:0000313" key="8">
    <source>
        <dbReference type="EMBL" id="EHM40611.1"/>
    </source>
</evidence>
<dbReference type="Proteomes" id="UP000005481">
    <property type="component" value="Unassembled WGS sequence"/>
</dbReference>
<dbReference type="NCBIfam" id="TIGR00260">
    <property type="entry name" value="thrC"/>
    <property type="match status" value="1"/>
</dbReference>
<dbReference type="Gene3D" id="3.90.1380.10">
    <property type="entry name" value="Threonine synthase, N-terminal domain"/>
    <property type="match status" value="1"/>
</dbReference>
<dbReference type="GO" id="GO:0005737">
    <property type="term" value="C:cytoplasm"/>
    <property type="evidence" value="ECO:0007669"/>
    <property type="project" value="TreeGrafter"/>
</dbReference>
<name>G9YHQ5_9FIRM</name>
<gene>
    <name evidence="8" type="ORF">HMPREF0080_01189</name>
</gene>
<dbReference type="Pfam" id="PF14821">
    <property type="entry name" value="Thr_synth_N"/>
    <property type="match status" value="1"/>
</dbReference>
<accession>G9YHQ5</accession>